<keyword evidence="2" id="KW-1185">Reference proteome</keyword>
<dbReference type="EMBL" id="JAUUTY010000003">
    <property type="protein sequence ID" value="KAK1662813.1"/>
    <property type="molecule type" value="Genomic_DNA"/>
</dbReference>
<evidence type="ECO:0000313" key="1">
    <source>
        <dbReference type="EMBL" id="KAK1662813.1"/>
    </source>
</evidence>
<comment type="caution">
    <text evidence="1">The sequence shown here is derived from an EMBL/GenBank/DDBJ whole genome shotgun (WGS) entry which is preliminary data.</text>
</comment>
<gene>
    <name evidence="1" type="ORF">QYE76_050972</name>
</gene>
<sequence length="99" mass="12032">MAISKAVCQRSVDDHVSNTWLPVTRLIPYVSWHYYCTVQSIRYLTSLVVKKLVNKFRYKSEVVKILAWDNHLMRKAEMEIKKLEKYIWFPQFYFFFGLF</sequence>
<organism evidence="1 2">
    <name type="scientific">Lolium multiflorum</name>
    <name type="common">Italian ryegrass</name>
    <name type="synonym">Lolium perenne subsp. multiflorum</name>
    <dbReference type="NCBI Taxonomy" id="4521"/>
    <lineage>
        <taxon>Eukaryota</taxon>
        <taxon>Viridiplantae</taxon>
        <taxon>Streptophyta</taxon>
        <taxon>Embryophyta</taxon>
        <taxon>Tracheophyta</taxon>
        <taxon>Spermatophyta</taxon>
        <taxon>Magnoliopsida</taxon>
        <taxon>Liliopsida</taxon>
        <taxon>Poales</taxon>
        <taxon>Poaceae</taxon>
        <taxon>BOP clade</taxon>
        <taxon>Pooideae</taxon>
        <taxon>Poodae</taxon>
        <taxon>Poeae</taxon>
        <taxon>Poeae Chloroplast Group 2 (Poeae type)</taxon>
        <taxon>Loliodinae</taxon>
        <taxon>Loliinae</taxon>
        <taxon>Lolium</taxon>
    </lineage>
</organism>
<name>A0AAD8WJQ4_LOLMU</name>
<protein>
    <submittedName>
        <fullName evidence="1">Uncharacterized protein</fullName>
    </submittedName>
</protein>
<proteinExistence type="predicted"/>
<dbReference type="Proteomes" id="UP001231189">
    <property type="component" value="Unassembled WGS sequence"/>
</dbReference>
<reference evidence="1" key="1">
    <citation type="submission" date="2023-07" db="EMBL/GenBank/DDBJ databases">
        <title>A chromosome-level genome assembly of Lolium multiflorum.</title>
        <authorList>
            <person name="Chen Y."/>
            <person name="Copetti D."/>
            <person name="Kolliker R."/>
            <person name="Studer B."/>
        </authorList>
    </citation>
    <scope>NUCLEOTIDE SEQUENCE</scope>
    <source>
        <strain evidence="1">02402/16</strain>
        <tissue evidence="1">Leaf</tissue>
    </source>
</reference>
<dbReference type="AlphaFoldDB" id="A0AAD8WJQ4"/>
<evidence type="ECO:0000313" key="2">
    <source>
        <dbReference type="Proteomes" id="UP001231189"/>
    </source>
</evidence>
<accession>A0AAD8WJQ4</accession>